<dbReference type="AlphaFoldDB" id="A0A1V5SZV5"/>
<dbReference type="Gene3D" id="2.40.400.10">
    <property type="entry name" value="Acetoacetate decarboxylase-like"/>
    <property type="match status" value="1"/>
</dbReference>
<reference evidence="1" key="1">
    <citation type="submission" date="2017-02" db="EMBL/GenBank/DDBJ databases">
        <title>Delving into the versatile metabolic prowess of the omnipresent phylum Bacteroidetes.</title>
        <authorList>
            <person name="Nobu M.K."/>
            <person name="Mei R."/>
            <person name="Narihiro T."/>
            <person name="Kuroda K."/>
            <person name="Liu W.-T."/>
        </authorList>
    </citation>
    <scope>NUCLEOTIDE SEQUENCE</scope>
    <source>
        <strain evidence="1">ADurb.Bin276</strain>
    </source>
</reference>
<proteinExistence type="predicted"/>
<dbReference type="Proteomes" id="UP000485569">
    <property type="component" value="Unassembled WGS sequence"/>
</dbReference>
<protein>
    <submittedName>
        <fullName evidence="1">Acetoacetate decarboxylase</fullName>
    </submittedName>
</protein>
<name>A0A1V5SZV5_9BACT</name>
<comment type="caution">
    <text evidence="1">The sequence shown here is derived from an EMBL/GenBank/DDBJ whole genome shotgun (WGS) entry which is preliminary data.</text>
</comment>
<sequence length="266" mass="30165">MKGKFKFQDDYIYKMPAHFGGSPFYPIRAVYGDMLGISVQYETDQDALLQYIPEDFELREPVVSVQYTNCRDVVWMSGGEYRLIQVSAPVKYLGNSDGLSGDYALVVWENKTCPIIGGREEDGVPKVFADIANERRVDNHWFTTASYESCTFLKIDFNQKDEVSSKDIEKLNEHPKVNLFGWRYLPNLGKGGATLSHATLYPQEMNLKQAWFGEGSLQWTKLTPEQHPMQSHIIKALADLPIVKYTNAMMLKCSASLNVGDSKILP</sequence>
<gene>
    <name evidence="1" type="ORF">BWY41_00696</name>
</gene>
<organism evidence="1">
    <name type="scientific">Candidatus Atribacter allofermentans</name>
    <dbReference type="NCBI Taxonomy" id="1852833"/>
    <lineage>
        <taxon>Bacteria</taxon>
        <taxon>Pseudomonadati</taxon>
        <taxon>Atribacterota</taxon>
        <taxon>Atribacteria</taxon>
        <taxon>Atribacterales</taxon>
        <taxon>Atribacteraceae</taxon>
        <taxon>Atribacter</taxon>
    </lineage>
</organism>
<dbReference type="EMBL" id="MWBQ01000041">
    <property type="protein sequence ID" value="OQA60067.1"/>
    <property type="molecule type" value="Genomic_DNA"/>
</dbReference>
<dbReference type="SUPFAM" id="SSF160104">
    <property type="entry name" value="Acetoacetate decarboxylase-like"/>
    <property type="match status" value="1"/>
</dbReference>
<dbReference type="Pfam" id="PF06314">
    <property type="entry name" value="ADC"/>
    <property type="match status" value="1"/>
</dbReference>
<dbReference type="InterPro" id="IPR023375">
    <property type="entry name" value="ADC_dom_sf"/>
</dbReference>
<dbReference type="GO" id="GO:0016829">
    <property type="term" value="F:lyase activity"/>
    <property type="evidence" value="ECO:0007669"/>
    <property type="project" value="InterPro"/>
</dbReference>
<evidence type="ECO:0000313" key="1">
    <source>
        <dbReference type="EMBL" id="OQA60067.1"/>
    </source>
</evidence>
<dbReference type="InterPro" id="IPR010451">
    <property type="entry name" value="Acetoacetate_decarboxylase"/>
</dbReference>
<accession>A0A1V5SZV5</accession>